<comment type="similarity">
    <text evidence="1">Belongs to the D-alanine--D-alanine ligase family.</text>
</comment>
<evidence type="ECO:0000256" key="1">
    <source>
        <dbReference type="ARBA" id="ARBA00010871"/>
    </source>
</evidence>
<proteinExistence type="inferred from homology"/>
<dbReference type="GO" id="GO:0071555">
    <property type="term" value="P:cell wall organization"/>
    <property type="evidence" value="ECO:0007669"/>
    <property type="project" value="UniProtKB-KW"/>
</dbReference>
<evidence type="ECO:0000259" key="5">
    <source>
        <dbReference type="PROSITE" id="PS50975"/>
    </source>
</evidence>
<dbReference type="SUPFAM" id="SSF56059">
    <property type="entry name" value="Glutathione synthetase ATP-binding domain-like"/>
    <property type="match status" value="1"/>
</dbReference>
<dbReference type="GO" id="GO:0008716">
    <property type="term" value="F:D-alanine-D-alanine ligase activity"/>
    <property type="evidence" value="ECO:0007669"/>
    <property type="project" value="UniProtKB-EC"/>
</dbReference>
<accession>A0A3S4LKW8</accession>
<keyword evidence="3" id="KW-0961">Cell wall biogenesis/degradation</keyword>
<dbReference type="Pfam" id="PF01820">
    <property type="entry name" value="Dala_Dala_lig_N"/>
    <property type="match status" value="1"/>
</dbReference>
<organism evidence="6 7">
    <name type="scientific">Chromobacterium violaceum</name>
    <dbReference type="NCBI Taxonomy" id="536"/>
    <lineage>
        <taxon>Bacteria</taxon>
        <taxon>Pseudomonadati</taxon>
        <taxon>Pseudomonadota</taxon>
        <taxon>Betaproteobacteria</taxon>
        <taxon>Neisseriales</taxon>
        <taxon>Chromobacteriaceae</taxon>
        <taxon>Chromobacterium</taxon>
    </lineage>
</organism>
<keyword evidence="2 6" id="KW-0436">Ligase</keyword>
<evidence type="ECO:0000256" key="2">
    <source>
        <dbReference type="ARBA" id="ARBA00022598"/>
    </source>
</evidence>
<dbReference type="GO" id="GO:0005829">
    <property type="term" value="C:cytosol"/>
    <property type="evidence" value="ECO:0007669"/>
    <property type="project" value="TreeGrafter"/>
</dbReference>
<dbReference type="Proteomes" id="UP000275777">
    <property type="component" value="Chromosome"/>
</dbReference>
<dbReference type="Gene3D" id="3.30.1490.20">
    <property type="entry name" value="ATP-grasp fold, A domain"/>
    <property type="match status" value="1"/>
</dbReference>
<dbReference type="InterPro" id="IPR011127">
    <property type="entry name" value="Dala_Dala_lig_N"/>
</dbReference>
<evidence type="ECO:0000256" key="4">
    <source>
        <dbReference type="PROSITE-ProRule" id="PRU00409"/>
    </source>
</evidence>
<dbReference type="GO" id="GO:0005524">
    <property type="term" value="F:ATP binding"/>
    <property type="evidence" value="ECO:0007669"/>
    <property type="project" value="UniProtKB-UniRule"/>
</dbReference>
<dbReference type="InterPro" id="IPR011761">
    <property type="entry name" value="ATP-grasp"/>
</dbReference>
<dbReference type="AlphaFoldDB" id="A0A3S4LKW8"/>
<keyword evidence="4" id="KW-0067">ATP-binding</keyword>
<dbReference type="PROSITE" id="PS50975">
    <property type="entry name" value="ATP_GRASP"/>
    <property type="match status" value="1"/>
</dbReference>
<dbReference type="InterPro" id="IPR011095">
    <property type="entry name" value="Dala_Dala_lig_C"/>
</dbReference>
<evidence type="ECO:0000313" key="6">
    <source>
        <dbReference type="EMBL" id="VEB43139.1"/>
    </source>
</evidence>
<evidence type="ECO:0000256" key="3">
    <source>
        <dbReference type="ARBA" id="ARBA00023316"/>
    </source>
</evidence>
<dbReference type="SUPFAM" id="SSF52440">
    <property type="entry name" value="PreATP-grasp domain"/>
    <property type="match status" value="1"/>
</dbReference>
<dbReference type="GO" id="GO:0046872">
    <property type="term" value="F:metal ion binding"/>
    <property type="evidence" value="ECO:0007669"/>
    <property type="project" value="InterPro"/>
</dbReference>
<dbReference type="Pfam" id="PF07478">
    <property type="entry name" value="Dala_Dala_lig_C"/>
    <property type="match status" value="1"/>
</dbReference>
<dbReference type="InterPro" id="IPR013815">
    <property type="entry name" value="ATP_grasp_subdomain_1"/>
</dbReference>
<dbReference type="EMBL" id="LR134182">
    <property type="protein sequence ID" value="VEB43139.1"/>
    <property type="molecule type" value="Genomic_DNA"/>
</dbReference>
<gene>
    <name evidence="6" type="primary">ddlA_2</name>
    <name evidence="6" type="ORF">NCTC9695_03593</name>
</gene>
<feature type="domain" description="ATP-grasp" evidence="5">
    <location>
        <begin position="144"/>
        <end position="193"/>
    </location>
</feature>
<reference evidence="6 7" key="1">
    <citation type="submission" date="2018-12" db="EMBL/GenBank/DDBJ databases">
        <authorList>
            <consortium name="Pathogen Informatics"/>
        </authorList>
    </citation>
    <scope>NUCLEOTIDE SEQUENCE [LARGE SCALE GENOMIC DNA]</scope>
    <source>
        <strain evidence="6 7">NCTC9695</strain>
    </source>
</reference>
<protein>
    <submittedName>
        <fullName evidence="6">D-alanine--D-alanine ligase A</fullName>
        <ecNumber evidence="6">6.3.2.4</ecNumber>
    </submittedName>
</protein>
<sequence>MGKIRVGLIFGGQSSEHEVSLQSARNILQAIDGERFEVSLIGVDKQGRWHASQASNFLLNADDPGRIALRESGENLALVPGECSGQLQTAANAHPLAQIDVAFPSSTARWARTARCKACCEWPTSPSSARACWFGGLHGQGRGQAPVARCGLKVAPFVSLTRSKAAGADLSAIVEQLGLPLFVKPANQGSSVG</sequence>
<dbReference type="GO" id="GO:0009252">
    <property type="term" value="P:peptidoglycan biosynthetic process"/>
    <property type="evidence" value="ECO:0007669"/>
    <property type="project" value="TreeGrafter"/>
</dbReference>
<evidence type="ECO:0000313" key="7">
    <source>
        <dbReference type="Proteomes" id="UP000275777"/>
    </source>
</evidence>
<dbReference type="InterPro" id="IPR016185">
    <property type="entry name" value="PreATP-grasp_dom_sf"/>
</dbReference>
<dbReference type="Gene3D" id="3.40.50.20">
    <property type="match status" value="1"/>
</dbReference>
<dbReference type="PANTHER" id="PTHR23132:SF25">
    <property type="entry name" value="D-ALANINE--D-ALANINE LIGASE A"/>
    <property type="match status" value="1"/>
</dbReference>
<dbReference type="EC" id="6.3.2.4" evidence="6"/>
<keyword evidence="4" id="KW-0547">Nucleotide-binding</keyword>
<name>A0A3S4LKW8_CHRVL</name>
<dbReference type="PANTHER" id="PTHR23132">
    <property type="entry name" value="D-ALANINE--D-ALANINE LIGASE"/>
    <property type="match status" value="1"/>
</dbReference>